<accession>A0A8G0PLE2</accession>
<protein>
    <submittedName>
        <fullName evidence="2">Uncharacterized protein</fullName>
    </submittedName>
</protein>
<feature type="compositionally biased region" description="Polar residues" evidence="1">
    <location>
        <begin position="17"/>
        <end position="39"/>
    </location>
</feature>
<dbReference type="Proteomes" id="UP000826661">
    <property type="component" value="Chromosome VI"/>
</dbReference>
<name>A0A8G0PLE2_9HYPO</name>
<organism evidence="2 3">
    <name type="scientific">Trichoderma simmonsii</name>
    <dbReference type="NCBI Taxonomy" id="1491479"/>
    <lineage>
        <taxon>Eukaryota</taxon>
        <taxon>Fungi</taxon>
        <taxon>Dikarya</taxon>
        <taxon>Ascomycota</taxon>
        <taxon>Pezizomycotina</taxon>
        <taxon>Sordariomycetes</taxon>
        <taxon>Hypocreomycetidae</taxon>
        <taxon>Hypocreales</taxon>
        <taxon>Hypocreaceae</taxon>
        <taxon>Trichoderma</taxon>
    </lineage>
</organism>
<feature type="region of interest" description="Disordered" evidence="1">
    <location>
        <begin position="1"/>
        <end position="39"/>
    </location>
</feature>
<sequence length="51" mass="5296">MVPDLQSAEGGVAQVQPPVQNSDVSSVAQYDGQQTLSTKVQDPQLEAAILG</sequence>
<evidence type="ECO:0000256" key="1">
    <source>
        <dbReference type="SAM" id="MobiDB-lite"/>
    </source>
</evidence>
<evidence type="ECO:0000313" key="2">
    <source>
        <dbReference type="EMBL" id="QYT04913.1"/>
    </source>
</evidence>
<dbReference type="AlphaFoldDB" id="A0A8G0PLE2"/>
<proteinExistence type="predicted"/>
<gene>
    <name evidence="2" type="ORF">H0G86_011817</name>
</gene>
<keyword evidence="3" id="KW-1185">Reference proteome</keyword>
<dbReference type="EMBL" id="CP075869">
    <property type="protein sequence ID" value="QYT04913.1"/>
    <property type="molecule type" value="Genomic_DNA"/>
</dbReference>
<evidence type="ECO:0000313" key="3">
    <source>
        <dbReference type="Proteomes" id="UP000826661"/>
    </source>
</evidence>
<reference evidence="2 3" key="1">
    <citation type="journal article" date="2021" name="BMC Genomics">
        <title>Telomere-to-telomere genome assembly of asparaginase-producing Trichoderma simmonsii.</title>
        <authorList>
            <person name="Chung D."/>
            <person name="Kwon Y.M."/>
            <person name="Yang Y."/>
        </authorList>
    </citation>
    <scope>NUCLEOTIDE SEQUENCE [LARGE SCALE GENOMIC DNA]</scope>
    <source>
        <strain evidence="2 3">GH-Sj1</strain>
    </source>
</reference>